<dbReference type="Proteomes" id="UP000253769">
    <property type="component" value="Unassembled WGS sequence"/>
</dbReference>
<dbReference type="InterPro" id="IPR029045">
    <property type="entry name" value="ClpP/crotonase-like_dom_sf"/>
</dbReference>
<dbReference type="GO" id="GO:0006508">
    <property type="term" value="P:proteolysis"/>
    <property type="evidence" value="ECO:0007669"/>
    <property type="project" value="UniProtKB-KW"/>
</dbReference>
<dbReference type="OrthoDB" id="5614232at2"/>
<keyword evidence="3" id="KW-1003">Cell membrane</keyword>
<comment type="subcellular location">
    <subcellularLocation>
        <location evidence="1">Cell membrane</location>
    </subcellularLocation>
</comment>
<dbReference type="InterPro" id="IPR047272">
    <property type="entry name" value="S49_SppA_C"/>
</dbReference>
<comment type="similarity">
    <text evidence="2">Belongs to the peptidase S49 family.</text>
</comment>
<name>A0A369WRG5_9GAMM</name>
<dbReference type="InterPro" id="IPR013703">
    <property type="entry name" value="Peptidase_S49_N_proteobac"/>
</dbReference>
<feature type="domain" description="Peptidase S49 N-terminal proteobacteria" evidence="13">
    <location>
        <begin position="4"/>
        <end position="162"/>
    </location>
</feature>
<dbReference type="PANTHER" id="PTHR42987">
    <property type="entry name" value="PEPTIDASE S49"/>
    <property type="match status" value="1"/>
</dbReference>
<evidence type="ECO:0000256" key="8">
    <source>
        <dbReference type="ARBA" id="ARBA00022989"/>
    </source>
</evidence>
<sequence>MVLEFFYEYGLFLAKAATLVAAILVVIGAAAQLAVRNKRDTEGHIEVHNLNETLENMSHALREQVLDKALYKQQLKQEQKQRKAEHKQKTKQIKKGEDIEKEHKKRLFVLDFDGDIKASDVEPLREEISSILTLATERDEVLLRLESAGGMVHSYGLAASQLQRIRDRKIPLVVSVDRVAASGGYMMACIADKLIAAPFAILGSIGVVAQIPNFHRLLKKNEIDVEVLTAGEYKRTLTMFGENTEKGRQKFIEDLEDTHELFKEFVAEHRPQLDMNEVANGDVWFGRRALEKQLIDEISTSDEYLISACDEAEVFQVRYVEKKSISERLGTVVSGSLDRVLLTWWERLQRSRYFS</sequence>
<dbReference type="Gene3D" id="6.20.330.10">
    <property type="match status" value="1"/>
</dbReference>
<dbReference type="AlphaFoldDB" id="A0A369WRG5"/>
<keyword evidence="6" id="KW-0378">Hydrolase</keyword>
<keyword evidence="8 11" id="KW-1133">Transmembrane helix</keyword>
<evidence type="ECO:0000313" key="14">
    <source>
        <dbReference type="EMBL" id="RDE24131.1"/>
    </source>
</evidence>
<evidence type="ECO:0000256" key="5">
    <source>
        <dbReference type="ARBA" id="ARBA00022692"/>
    </source>
</evidence>
<evidence type="ECO:0000259" key="12">
    <source>
        <dbReference type="Pfam" id="PF01343"/>
    </source>
</evidence>
<gene>
    <name evidence="14" type="ORF">DV711_00560</name>
</gene>
<dbReference type="SUPFAM" id="SSF52096">
    <property type="entry name" value="ClpP/crotonase"/>
    <property type="match status" value="1"/>
</dbReference>
<feature type="coiled-coil region" evidence="10">
    <location>
        <begin position="61"/>
        <end position="92"/>
    </location>
</feature>
<feature type="transmembrane region" description="Helical" evidence="11">
    <location>
        <begin position="12"/>
        <end position="35"/>
    </location>
</feature>
<organism evidence="14 15">
    <name type="scientific">Motiliproteus coralliicola</name>
    <dbReference type="NCBI Taxonomy" id="2283196"/>
    <lineage>
        <taxon>Bacteria</taxon>
        <taxon>Pseudomonadati</taxon>
        <taxon>Pseudomonadota</taxon>
        <taxon>Gammaproteobacteria</taxon>
        <taxon>Oceanospirillales</taxon>
        <taxon>Oceanospirillaceae</taxon>
        <taxon>Motiliproteus</taxon>
    </lineage>
</organism>
<evidence type="ECO:0000256" key="7">
    <source>
        <dbReference type="ARBA" id="ARBA00022825"/>
    </source>
</evidence>
<evidence type="ECO:0000313" key="15">
    <source>
        <dbReference type="Proteomes" id="UP000253769"/>
    </source>
</evidence>
<keyword evidence="5 11" id="KW-0812">Transmembrane</keyword>
<reference evidence="14 15" key="1">
    <citation type="submission" date="2018-07" db="EMBL/GenBank/DDBJ databases">
        <title>Motiliproteus coralliicola sp. nov., a bacterium isolated from Coral.</title>
        <authorList>
            <person name="Wang G."/>
        </authorList>
    </citation>
    <scope>NUCLEOTIDE SEQUENCE [LARGE SCALE GENOMIC DNA]</scope>
    <source>
        <strain evidence="14 15">C34</strain>
    </source>
</reference>
<evidence type="ECO:0000256" key="9">
    <source>
        <dbReference type="ARBA" id="ARBA00023136"/>
    </source>
</evidence>
<dbReference type="PANTHER" id="PTHR42987:SF4">
    <property type="entry name" value="PROTEASE SOHB-RELATED"/>
    <property type="match status" value="1"/>
</dbReference>
<feature type="domain" description="Peptidase S49" evidence="12">
    <location>
        <begin position="166"/>
        <end position="313"/>
    </location>
</feature>
<dbReference type="EMBL" id="QQOH01000001">
    <property type="protein sequence ID" value="RDE24131.1"/>
    <property type="molecule type" value="Genomic_DNA"/>
</dbReference>
<proteinExistence type="inferred from homology"/>
<evidence type="ECO:0000256" key="2">
    <source>
        <dbReference type="ARBA" id="ARBA00008683"/>
    </source>
</evidence>
<keyword evidence="15" id="KW-1185">Reference proteome</keyword>
<evidence type="ECO:0000256" key="3">
    <source>
        <dbReference type="ARBA" id="ARBA00022475"/>
    </source>
</evidence>
<evidence type="ECO:0000259" key="13">
    <source>
        <dbReference type="Pfam" id="PF08496"/>
    </source>
</evidence>
<dbReference type="GO" id="GO:0005886">
    <property type="term" value="C:plasma membrane"/>
    <property type="evidence" value="ECO:0007669"/>
    <property type="project" value="UniProtKB-SubCell"/>
</dbReference>
<keyword evidence="9 11" id="KW-0472">Membrane</keyword>
<keyword evidence="10" id="KW-0175">Coiled coil</keyword>
<dbReference type="InterPro" id="IPR002142">
    <property type="entry name" value="Peptidase_S49"/>
</dbReference>
<dbReference type="CDD" id="cd07023">
    <property type="entry name" value="S49_Sppa_N_C"/>
    <property type="match status" value="1"/>
</dbReference>
<dbReference type="NCBIfam" id="NF008745">
    <property type="entry name" value="PRK11778.1"/>
    <property type="match status" value="1"/>
</dbReference>
<dbReference type="Gene3D" id="3.90.226.10">
    <property type="entry name" value="2-enoyl-CoA Hydratase, Chain A, domain 1"/>
    <property type="match status" value="1"/>
</dbReference>
<protein>
    <submittedName>
        <fullName evidence="14">Protease SohB</fullName>
    </submittedName>
</protein>
<evidence type="ECO:0000256" key="1">
    <source>
        <dbReference type="ARBA" id="ARBA00004236"/>
    </source>
</evidence>
<evidence type="ECO:0000256" key="11">
    <source>
        <dbReference type="SAM" id="Phobius"/>
    </source>
</evidence>
<dbReference type="Pfam" id="PF08496">
    <property type="entry name" value="Peptidase_S49_N"/>
    <property type="match status" value="1"/>
</dbReference>
<evidence type="ECO:0000256" key="4">
    <source>
        <dbReference type="ARBA" id="ARBA00022670"/>
    </source>
</evidence>
<feature type="transmembrane region" description="Helical" evidence="11">
    <location>
        <begin position="194"/>
        <end position="211"/>
    </location>
</feature>
<evidence type="ECO:0000256" key="10">
    <source>
        <dbReference type="SAM" id="Coils"/>
    </source>
</evidence>
<keyword evidence="4 14" id="KW-0645">Protease</keyword>
<comment type="caution">
    <text evidence="14">The sequence shown here is derived from an EMBL/GenBank/DDBJ whole genome shotgun (WGS) entry which is preliminary data.</text>
</comment>
<dbReference type="Pfam" id="PF01343">
    <property type="entry name" value="Peptidase_S49"/>
    <property type="match status" value="1"/>
</dbReference>
<keyword evidence="7" id="KW-0720">Serine protease</keyword>
<accession>A0A369WRG5</accession>
<evidence type="ECO:0000256" key="6">
    <source>
        <dbReference type="ARBA" id="ARBA00022801"/>
    </source>
</evidence>
<dbReference type="GO" id="GO:0004252">
    <property type="term" value="F:serine-type endopeptidase activity"/>
    <property type="evidence" value="ECO:0007669"/>
    <property type="project" value="InterPro"/>
</dbReference>